<accession>A0ABW9VGC0</accession>
<reference evidence="1 2" key="1">
    <citation type="submission" date="2019-12" db="EMBL/GenBank/DDBJ databases">
        <title>Novel species isolated from a subtropical stream in China.</title>
        <authorList>
            <person name="Lu H."/>
        </authorList>
    </citation>
    <scope>NUCLEOTIDE SEQUENCE [LARGE SCALE GENOMIC DNA]</scope>
    <source>
        <strain evidence="1 2">FT94W</strain>
    </source>
</reference>
<evidence type="ECO:0000313" key="2">
    <source>
        <dbReference type="Proteomes" id="UP000449678"/>
    </source>
</evidence>
<gene>
    <name evidence="1" type="ORF">GTP38_25205</name>
</gene>
<name>A0ABW9VGC0_9BURK</name>
<dbReference type="InterPro" id="IPR012334">
    <property type="entry name" value="Pectin_lyas_fold"/>
</dbReference>
<protein>
    <recommendedName>
        <fullName evidence="3">Pectate lyase superfamily protein domain-containing protein</fullName>
    </recommendedName>
</protein>
<dbReference type="Gene3D" id="2.160.20.10">
    <property type="entry name" value="Single-stranded right-handed beta-helix, Pectin lyase-like"/>
    <property type="match status" value="1"/>
</dbReference>
<dbReference type="RefSeq" id="WP_160992938.1">
    <property type="nucleotide sequence ID" value="NZ_WWCO01000042.1"/>
</dbReference>
<dbReference type="Proteomes" id="UP000449678">
    <property type="component" value="Unassembled WGS sequence"/>
</dbReference>
<evidence type="ECO:0000313" key="1">
    <source>
        <dbReference type="EMBL" id="MYM37628.1"/>
    </source>
</evidence>
<sequence>MRYGAFVAEATKVGLVFARSSSYANILQYAGNGEPDASAMFARAVAASRRIYIPSGTYVLNNVNWPSNTEILDV</sequence>
<dbReference type="InterPro" id="IPR011050">
    <property type="entry name" value="Pectin_lyase_fold/virulence"/>
</dbReference>
<organism evidence="1 2">
    <name type="scientific">Duganella lactea</name>
    <dbReference type="NCBI Taxonomy" id="2692173"/>
    <lineage>
        <taxon>Bacteria</taxon>
        <taxon>Pseudomonadati</taxon>
        <taxon>Pseudomonadota</taxon>
        <taxon>Betaproteobacteria</taxon>
        <taxon>Burkholderiales</taxon>
        <taxon>Oxalobacteraceae</taxon>
        <taxon>Telluria group</taxon>
        <taxon>Duganella</taxon>
    </lineage>
</organism>
<keyword evidence="2" id="KW-1185">Reference proteome</keyword>
<dbReference type="EMBL" id="WWCO01000042">
    <property type="protein sequence ID" value="MYM37628.1"/>
    <property type="molecule type" value="Genomic_DNA"/>
</dbReference>
<proteinExistence type="predicted"/>
<dbReference type="SUPFAM" id="SSF51126">
    <property type="entry name" value="Pectin lyase-like"/>
    <property type="match status" value="1"/>
</dbReference>
<comment type="caution">
    <text evidence="1">The sequence shown here is derived from an EMBL/GenBank/DDBJ whole genome shotgun (WGS) entry which is preliminary data.</text>
</comment>
<evidence type="ECO:0008006" key="3">
    <source>
        <dbReference type="Google" id="ProtNLM"/>
    </source>
</evidence>